<protein>
    <recommendedName>
        <fullName evidence="6">UDP-glycosyltransferases domain-containing protein</fullName>
    </recommendedName>
</protein>
<dbReference type="Proteomes" id="UP001627284">
    <property type="component" value="Unassembled WGS sequence"/>
</dbReference>
<dbReference type="InterPro" id="IPR035595">
    <property type="entry name" value="UDP_glycos_trans_CS"/>
</dbReference>
<keyword evidence="3" id="KW-0328">Glycosyltransferase</keyword>
<dbReference type="AlphaFoldDB" id="A0ABD2VP75"/>
<accession>A0ABD2VP75</accession>
<comment type="caution">
    <text evidence="4">The sequence shown here is derived from an EMBL/GenBank/DDBJ whole genome shotgun (WGS) entry which is preliminary data.</text>
</comment>
<dbReference type="SUPFAM" id="SSF53756">
    <property type="entry name" value="UDP-Glycosyltransferase/glycogen phosphorylase"/>
    <property type="match status" value="1"/>
</dbReference>
<evidence type="ECO:0008006" key="6">
    <source>
        <dbReference type="Google" id="ProtNLM"/>
    </source>
</evidence>
<dbReference type="EMBL" id="JBJKTR010000001">
    <property type="protein sequence ID" value="KAL3382774.1"/>
    <property type="molecule type" value="Genomic_DNA"/>
</dbReference>
<dbReference type="FunFam" id="3.40.50.2000:FF:000047">
    <property type="entry name" value="Glycosyltransferase"/>
    <property type="match status" value="1"/>
</dbReference>
<dbReference type="InterPro" id="IPR002213">
    <property type="entry name" value="UDP_glucos_trans"/>
</dbReference>
<proteinExistence type="inferred from homology"/>
<keyword evidence="5" id="KW-1185">Reference proteome</keyword>
<evidence type="ECO:0000256" key="2">
    <source>
        <dbReference type="ARBA" id="ARBA00022679"/>
    </source>
</evidence>
<evidence type="ECO:0000256" key="3">
    <source>
        <dbReference type="RuleBase" id="RU003718"/>
    </source>
</evidence>
<dbReference type="GO" id="GO:0016757">
    <property type="term" value="F:glycosyltransferase activity"/>
    <property type="evidence" value="ECO:0007669"/>
    <property type="project" value="UniProtKB-KW"/>
</dbReference>
<organism evidence="4 5">
    <name type="scientific">Solanum stoloniferum</name>
    <dbReference type="NCBI Taxonomy" id="62892"/>
    <lineage>
        <taxon>Eukaryota</taxon>
        <taxon>Viridiplantae</taxon>
        <taxon>Streptophyta</taxon>
        <taxon>Embryophyta</taxon>
        <taxon>Tracheophyta</taxon>
        <taxon>Spermatophyta</taxon>
        <taxon>Magnoliopsida</taxon>
        <taxon>eudicotyledons</taxon>
        <taxon>Gunneridae</taxon>
        <taxon>Pentapetalae</taxon>
        <taxon>asterids</taxon>
        <taxon>lamiids</taxon>
        <taxon>Solanales</taxon>
        <taxon>Solanaceae</taxon>
        <taxon>Solanoideae</taxon>
        <taxon>Solaneae</taxon>
        <taxon>Solanum</taxon>
    </lineage>
</organism>
<evidence type="ECO:0000256" key="1">
    <source>
        <dbReference type="ARBA" id="ARBA00009995"/>
    </source>
</evidence>
<dbReference type="PANTHER" id="PTHR48047">
    <property type="entry name" value="GLYCOSYLTRANSFERASE"/>
    <property type="match status" value="1"/>
</dbReference>
<reference evidence="4 5" key="1">
    <citation type="submission" date="2024-05" db="EMBL/GenBank/DDBJ databases">
        <title>De novo assembly of an allotetraploid wild potato.</title>
        <authorList>
            <person name="Hosaka A.J."/>
        </authorList>
    </citation>
    <scope>NUCLEOTIDE SEQUENCE [LARGE SCALE GENOMIC DNA]</scope>
    <source>
        <tissue evidence="4">Young leaves</tissue>
    </source>
</reference>
<dbReference type="CDD" id="cd03784">
    <property type="entry name" value="GT1_Gtf-like"/>
    <property type="match status" value="1"/>
</dbReference>
<comment type="similarity">
    <text evidence="1 3">Belongs to the UDP-glycosyltransferase family.</text>
</comment>
<dbReference type="Gene3D" id="3.40.50.2000">
    <property type="entry name" value="Glycogen Phosphorylase B"/>
    <property type="match status" value="2"/>
</dbReference>
<dbReference type="Pfam" id="PF00201">
    <property type="entry name" value="UDPGT"/>
    <property type="match status" value="1"/>
</dbReference>
<gene>
    <name evidence="4" type="ORF">AABB24_002330</name>
</gene>
<keyword evidence="2 3" id="KW-0808">Transferase</keyword>
<dbReference type="PANTHER" id="PTHR48047:SF123">
    <property type="entry name" value="GLYCOSYLTRANSFERASE"/>
    <property type="match status" value="1"/>
</dbReference>
<sequence>MEHKPHLKVESEMEEFVIPDLPDTIKMSRQKLSEHLKDEKETPVTAIVKDIMRAETTSYGAIVNSFYEMEPNYVKHSREVVGRKVWHVGPISLCNKDKSQRGQDSSFCEQKCLDWLDTKEPKSVIYICFGSMAVFSSAQLLEIAIALEASNQQFIWVVTQTTINEEQNEWIPEGFEEKLNLNGRGLIIKGWAPQVLILDHEAIGGFVTHCGWNSLLEGVSAGVPMVTWPLSAEQFFNEKLLVEILKIGVPVGAEAWSNRTDSTVPINRKDIERAVTKLMVGQEAEEMRGRAAALGKLAKRAVEKGGSSHNSLIYLLEQLRNAKITSN</sequence>
<name>A0ABD2VP75_9SOLN</name>
<evidence type="ECO:0000313" key="5">
    <source>
        <dbReference type="Proteomes" id="UP001627284"/>
    </source>
</evidence>
<evidence type="ECO:0000313" key="4">
    <source>
        <dbReference type="EMBL" id="KAL3382774.1"/>
    </source>
</evidence>
<dbReference type="PROSITE" id="PS00375">
    <property type="entry name" value="UDPGT"/>
    <property type="match status" value="1"/>
</dbReference>